<keyword evidence="1" id="KW-0472">Membrane</keyword>
<dbReference type="GO" id="GO:0016020">
    <property type="term" value="C:membrane"/>
    <property type="evidence" value="ECO:0007669"/>
    <property type="project" value="InterPro"/>
</dbReference>
<feature type="transmembrane region" description="Helical" evidence="1">
    <location>
        <begin position="100"/>
        <end position="122"/>
    </location>
</feature>
<keyword evidence="1" id="KW-1133">Transmembrane helix</keyword>
<reference evidence="2 3" key="1">
    <citation type="submission" date="2014-01" db="EMBL/GenBank/DDBJ databases">
        <authorList>
            <person name="Durkin A.S."/>
            <person name="McCorrison J."/>
            <person name="Torralba M."/>
            <person name="Gillis M."/>
            <person name="Haft D.H."/>
            <person name="Methe B."/>
            <person name="Sutton G."/>
            <person name="Nelson K.E."/>
        </authorList>
    </citation>
    <scope>NUCLEOTIDE SEQUENCE [LARGE SCALE GENOMIC DNA]</scope>
    <source>
        <strain evidence="2 3">205/92</strain>
    </source>
</reference>
<dbReference type="EMBL" id="JALD01000080">
    <property type="protein sequence ID" value="EUD09199.1"/>
    <property type="molecule type" value="Genomic_DNA"/>
</dbReference>
<proteinExistence type="predicted"/>
<dbReference type="Gene3D" id="2.60.200.20">
    <property type="match status" value="1"/>
</dbReference>
<dbReference type="Gene3D" id="3.30.70.1780">
    <property type="match status" value="1"/>
</dbReference>
<dbReference type="Gene3D" id="3.30.70.1770">
    <property type="match status" value="1"/>
</dbReference>
<organism evidence="2 3">
    <name type="scientific">Providencia alcalifaciens 205/92</name>
    <dbReference type="NCBI Taxonomy" id="1256988"/>
    <lineage>
        <taxon>Bacteria</taxon>
        <taxon>Pseudomonadati</taxon>
        <taxon>Pseudomonadota</taxon>
        <taxon>Gammaproteobacteria</taxon>
        <taxon>Enterobacterales</taxon>
        <taxon>Morganellaceae</taxon>
        <taxon>Providencia</taxon>
    </lineage>
</organism>
<dbReference type="Pfam" id="PF09480">
    <property type="entry name" value="PrgH"/>
    <property type="match status" value="1"/>
</dbReference>
<name>A0AAV3M0R2_9GAMM</name>
<accession>A0AAV3M0R2</accession>
<dbReference type="InterPro" id="IPR019029">
    <property type="entry name" value="T3SS_PrgH/EprH-like"/>
</dbReference>
<dbReference type="AlphaFoldDB" id="A0AAV3M0R2"/>
<keyword evidence="1" id="KW-0812">Transmembrane</keyword>
<dbReference type="InterPro" id="IPR013387">
    <property type="entry name" value="T3SS_PrgH/EprH"/>
</dbReference>
<sequence>MAPALPLDTIYIPLAEGGINFEIRVNNEAAVDEERILLSELNESGSSIDRTIYFNKPMKIGELSIAIRAENEEWSSEVLSSESAPKNKLKNTPKKHRCALLYKFFICLVIAVGLFIATFWMWNAPQRQVAELSSLLGVEKQNFQVLLGRDNIFYIVAKDERGHLWARQVIARGGYEKEALVVDNENENKRLTEWLSNNYPSMPFYRLHLNNPKKPQFWISRQRTSLDKEQRKKLVGELMKVFPYAESIDIVAIDDNVAISQAENGLKLQALPYTINKGIHNYTFLIRGSLDDGEILRTRQFINEYTQKWGSNYVQFAIELKDDWLKGRSFLYGSDGYIKKNSSHWYYPSPL</sequence>
<evidence type="ECO:0000313" key="3">
    <source>
        <dbReference type="Proteomes" id="UP000022311"/>
    </source>
</evidence>
<protein>
    <submittedName>
        <fullName evidence="2">Type III secretion apparatus protein PrgH/EprH</fullName>
    </submittedName>
</protein>
<evidence type="ECO:0000313" key="2">
    <source>
        <dbReference type="EMBL" id="EUD09199.1"/>
    </source>
</evidence>
<dbReference type="NCBIfam" id="TIGR02554">
    <property type="entry name" value="PrgH"/>
    <property type="match status" value="1"/>
</dbReference>
<dbReference type="Gene3D" id="3.30.300.170">
    <property type="match status" value="1"/>
</dbReference>
<evidence type="ECO:0000256" key="1">
    <source>
        <dbReference type="SAM" id="Phobius"/>
    </source>
</evidence>
<comment type="caution">
    <text evidence="2">The sequence shown here is derived from an EMBL/GenBank/DDBJ whole genome shotgun (WGS) entry which is preliminary data.</text>
</comment>
<gene>
    <name evidence="2" type="primary">eprH</name>
    <name evidence="2" type="ORF">HMPREF1563_0252</name>
</gene>
<dbReference type="Proteomes" id="UP000022311">
    <property type="component" value="Unassembled WGS sequence"/>
</dbReference>